<name>A0A1B7NL74_9EURO</name>
<dbReference type="Proteomes" id="UP000091918">
    <property type="component" value="Unassembled WGS sequence"/>
</dbReference>
<feature type="non-terminal residue" evidence="1">
    <location>
        <position position="69"/>
    </location>
</feature>
<sequence>MEKKALKNLPLLTKRHTIGSHFGHDKSLEIQPYAALPAGERPTLLYAGDGVSDLSAASQTDLLFAKKGN</sequence>
<evidence type="ECO:0000313" key="1">
    <source>
        <dbReference type="EMBL" id="OAX77377.1"/>
    </source>
</evidence>
<reference evidence="1 2" key="1">
    <citation type="submission" date="2015-07" db="EMBL/GenBank/DDBJ databases">
        <title>Emmonsia species relationships and genome sequence.</title>
        <authorList>
            <person name="Cuomo C.A."/>
            <person name="Schwartz I.S."/>
            <person name="Kenyon C."/>
            <person name="de Hoog G.S."/>
            <person name="Govender N.P."/>
            <person name="Botha A."/>
            <person name="Moreno L."/>
            <person name="de Vries M."/>
            <person name="Munoz J.F."/>
            <person name="Stielow J.B."/>
        </authorList>
    </citation>
    <scope>NUCLEOTIDE SEQUENCE [LARGE SCALE GENOMIC DNA]</scope>
    <source>
        <strain evidence="1 2">CBS 136260</strain>
    </source>
</reference>
<dbReference type="AlphaFoldDB" id="A0A1B7NL74"/>
<evidence type="ECO:0000313" key="2">
    <source>
        <dbReference type="Proteomes" id="UP000091918"/>
    </source>
</evidence>
<protein>
    <submittedName>
        <fullName evidence="1">Pdp3-interacting factor 1</fullName>
    </submittedName>
</protein>
<comment type="caution">
    <text evidence="1">The sequence shown here is derived from an EMBL/GenBank/DDBJ whole genome shotgun (WGS) entry which is preliminary data.</text>
</comment>
<dbReference type="InterPro" id="IPR023214">
    <property type="entry name" value="HAD_sf"/>
</dbReference>
<dbReference type="STRING" id="1658172.A0A1B7NL74"/>
<organism evidence="1 2">
    <name type="scientific">Emergomyces africanus</name>
    <dbReference type="NCBI Taxonomy" id="1955775"/>
    <lineage>
        <taxon>Eukaryota</taxon>
        <taxon>Fungi</taxon>
        <taxon>Dikarya</taxon>
        <taxon>Ascomycota</taxon>
        <taxon>Pezizomycotina</taxon>
        <taxon>Eurotiomycetes</taxon>
        <taxon>Eurotiomycetidae</taxon>
        <taxon>Onygenales</taxon>
        <taxon>Ajellomycetaceae</taxon>
        <taxon>Emergomyces</taxon>
    </lineage>
</organism>
<dbReference type="InterPro" id="IPR036412">
    <property type="entry name" value="HAD-like_sf"/>
</dbReference>
<keyword evidence="2" id="KW-1185">Reference proteome</keyword>
<gene>
    <name evidence="1" type="ORF">ACJ72_08328</name>
</gene>
<dbReference type="OrthoDB" id="10014216at2759"/>
<dbReference type="EMBL" id="LGUA01002653">
    <property type="protein sequence ID" value="OAX77377.1"/>
    <property type="molecule type" value="Genomic_DNA"/>
</dbReference>
<accession>A0A1B7NL74</accession>
<dbReference type="Gene3D" id="3.40.50.1000">
    <property type="entry name" value="HAD superfamily/HAD-like"/>
    <property type="match status" value="1"/>
</dbReference>
<dbReference type="SUPFAM" id="SSF56784">
    <property type="entry name" value="HAD-like"/>
    <property type="match status" value="1"/>
</dbReference>
<proteinExistence type="predicted"/>